<evidence type="ECO:0000256" key="1">
    <source>
        <dbReference type="SAM" id="SignalP"/>
    </source>
</evidence>
<dbReference type="Gene3D" id="3.40.710.10">
    <property type="entry name" value="DD-peptidase/beta-lactamase superfamily"/>
    <property type="match status" value="1"/>
</dbReference>
<evidence type="ECO:0000313" key="3">
    <source>
        <dbReference type="Proteomes" id="UP000265962"/>
    </source>
</evidence>
<proteinExistence type="predicted"/>
<dbReference type="Proteomes" id="UP000265962">
    <property type="component" value="Unassembled WGS sequence"/>
</dbReference>
<dbReference type="EMBL" id="OMOH01000003">
    <property type="protein sequence ID" value="SPF67863.1"/>
    <property type="molecule type" value="Genomic_DNA"/>
</dbReference>
<feature type="signal peptide" evidence="1">
    <location>
        <begin position="1"/>
        <end position="22"/>
    </location>
</feature>
<organism evidence="2 3">
    <name type="scientific">Propionibacterium ruminifibrarum</name>
    <dbReference type="NCBI Taxonomy" id="1962131"/>
    <lineage>
        <taxon>Bacteria</taxon>
        <taxon>Bacillati</taxon>
        <taxon>Actinomycetota</taxon>
        <taxon>Actinomycetes</taxon>
        <taxon>Propionibacteriales</taxon>
        <taxon>Propionibacteriaceae</taxon>
        <taxon>Propionibacterium</taxon>
    </lineage>
</organism>
<keyword evidence="1" id="KW-0732">Signal</keyword>
<dbReference type="AlphaFoldDB" id="A0A375I3V3"/>
<sequence>MGARNRVRQVAGRLLAVPLVLACLCGCEATPGTGAPGSPLGSEPAAPATVGMPLAGDCDAAELGAPDEDPASILAAAEAAEAAGTAVRMSWYSPDAGVMTAGSLEDLPAWSTSKIPLALAVIASGQGEVYSDAIALALEESDNDAADTLWNALGETDAERADAVTEVLRTAGDATTTVPDVQLIAGFSVFGQTQWATGDQVTFLAQLPCLDGADEVIADMGRVDPAQSWGIGALPGATYKGGWGPSPDGGYLARELGWYTNAAGQRVLVAMAAQDPDGFDAATAVLDQLAAALG</sequence>
<dbReference type="RefSeq" id="WP_147385338.1">
    <property type="nucleotide sequence ID" value="NZ_OMOH01000003.1"/>
</dbReference>
<keyword evidence="3" id="KW-1185">Reference proteome</keyword>
<dbReference type="SUPFAM" id="SSF56601">
    <property type="entry name" value="beta-lactamase/transpeptidase-like"/>
    <property type="match status" value="1"/>
</dbReference>
<protein>
    <submittedName>
        <fullName evidence="2">Beta-lactamase/transpeptidase-like</fullName>
    </submittedName>
</protein>
<evidence type="ECO:0000313" key="2">
    <source>
        <dbReference type="EMBL" id="SPF67863.1"/>
    </source>
</evidence>
<reference evidence="3" key="1">
    <citation type="submission" date="2018-02" db="EMBL/GenBank/DDBJ databases">
        <authorList>
            <person name="Hornung B."/>
        </authorList>
    </citation>
    <scope>NUCLEOTIDE SEQUENCE [LARGE SCALE GENOMIC DNA]</scope>
</reference>
<accession>A0A375I3V3</accession>
<dbReference type="InterPro" id="IPR012338">
    <property type="entry name" value="Beta-lactam/transpept-like"/>
</dbReference>
<feature type="chain" id="PRO_5039071155" evidence="1">
    <location>
        <begin position="23"/>
        <end position="294"/>
    </location>
</feature>
<dbReference type="OrthoDB" id="3729831at2"/>
<gene>
    <name evidence="2" type="ORF">PROPJV5_0816</name>
</gene>
<name>A0A375I3V3_9ACTN</name>